<dbReference type="RefSeq" id="WP_042529612.1">
    <property type="nucleotide sequence ID" value="NZ_CDGG01000001.1"/>
</dbReference>
<protein>
    <submittedName>
        <fullName evidence="1">Uncharacterized protein</fullName>
    </submittedName>
</protein>
<dbReference type="EMBL" id="CDGG01000001">
    <property type="protein sequence ID" value="CEI80837.1"/>
    <property type="molecule type" value="Genomic_DNA"/>
</dbReference>
<keyword evidence="2" id="KW-1185">Reference proteome</keyword>
<reference evidence="1 2" key="1">
    <citation type="submission" date="2014-11" db="EMBL/GenBank/DDBJ databases">
        <authorList>
            <person name="Urmite Genomes Urmite Genomes"/>
        </authorList>
    </citation>
    <scope>NUCLEOTIDE SEQUENCE [LARGE SCALE GENOMIC DNA]</scope>
    <source>
        <strain evidence="1 2">Oc5</strain>
    </source>
</reference>
<evidence type="ECO:0000313" key="2">
    <source>
        <dbReference type="Proteomes" id="UP000040453"/>
    </source>
</evidence>
<sequence length="124" mass="14223">MEVGLLRHYTKPTFLARFISLVAKAKGIDIIYFRAGDVDQENHKINGKIFIDNEWVDVVTNIPKVIDVYTFPLKSRETIAYLNNHSLLTNSGKNIMNKSTLQKKLNNDLDVSLIIGHTKWGFLY</sequence>
<proteinExistence type="predicted"/>
<dbReference type="AlphaFoldDB" id="A0A0A1MMF6"/>
<accession>A0A0A1MMF6</accession>
<evidence type="ECO:0000313" key="1">
    <source>
        <dbReference type="EMBL" id="CEI80837.1"/>
    </source>
</evidence>
<name>A0A0A1MMF6_9BACI</name>
<gene>
    <name evidence="1" type="ORF">BN997_00647</name>
</gene>
<dbReference type="Proteomes" id="UP000040453">
    <property type="component" value="Unassembled WGS sequence"/>
</dbReference>
<dbReference type="OrthoDB" id="7869153at2"/>
<organism evidence="1 2">
    <name type="scientific">Oceanobacillus oncorhynchi</name>
    <dbReference type="NCBI Taxonomy" id="545501"/>
    <lineage>
        <taxon>Bacteria</taxon>
        <taxon>Bacillati</taxon>
        <taxon>Bacillota</taxon>
        <taxon>Bacilli</taxon>
        <taxon>Bacillales</taxon>
        <taxon>Bacillaceae</taxon>
        <taxon>Oceanobacillus</taxon>
    </lineage>
</organism>